<evidence type="ECO:0000313" key="5">
    <source>
        <dbReference type="Proteomes" id="UP001597541"/>
    </source>
</evidence>
<comment type="caution">
    <text evidence="4">The sequence shown here is derived from an EMBL/GenBank/DDBJ whole genome shotgun (WGS) entry which is preliminary data.</text>
</comment>
<dbReference type="RefSeq" id="WP_377602160.1">
    <property type="nucleotide sequence ID" value="NZ_JBHUME010000007.1"/>
</dbReference>
<dbReference type="CDD" id="cd03443">
    <property type="entry name" value="PaaI_thioesterase"/>
    <property type="match status" value="1"/>
</dbReference>
<evidence type="ECO:0000256" key="1">
    <source>
        <dbReference type="ARBA" id="ARBA00008324"/>
    </source>
</evidence>
<dbReference type="InterPro" id="IPR039298">
    <property type="entry name" value="ACOT13"/>
</dbReference>
<feature type="domain" description="Thioesterase" evidence="3">
    <location>
        <begin position="72"/>
        <end position="146"/>
    </location>
</feature>
<reference evidence="5" key="1">
    <citation type="journal article" date="2019" name="Int. J. Syst. Evol. Microbiol.">
        <title>The Global Catalogue of Microorganisms (GCM) 10K type strain sequencing project: providing services to taxonomists for standard genome sequencing and annotation.</title>
        <authorList>
            <consortium name="The Broad Institute Genomics Platform"/>
            <consortium name="The Broad Institute Genome Sequencing Center for Infectious Disease"/>
            <person name="Wu L."/>
            <person name="Ma J."/>
        </authorList>
    </citation>
    <scope>NUCLEOTIDE SEQUENCE [LARGE SCALE GENOMIC DNA]</scope>
    <source>
        <strain evidence="5">KCTC 3950</strain>
    </source>
</reference>
<accession>A0ABW5PBE9</accession>
<dbReference type="Proteomes" id="UP001597541">
    <property type="component" value="Unassembled WGS sequence"/>
</dbReference>
<dbReference type="InterPro" id="IPR006683">
    <property type="entry name" value="Thioestr_dom"/>
</dbReference>
<dbReference type="EMBL" id="JBHUME010000007">
    <property type="protein sequence ID" value="MFD2612525.1"/>
    <property type="molecule type" value="Genomic_DNA"/>
</dbReference>
<dbReference type="Gene3D" id="3.10.129.10">
    <property type="entry name" value="Hotdog Thioesterase"/>
    <property type="match status" value="1"/>
</dbReference>
<dbReference type="InterPro" id="IPR003736">
    <property type="entry name" value="PAAI_dom"/>
</dbReference>
<dbReference type="PANTHER" id="PTHR21660:SF1">
    <property type="entry name" value="ACYL-COENZYME A THIOESTERASE 13"/>
    <property type="match status" value="1"/>
</dbReference>
<keyword evidence="2 4" id="KW-0378">Hydrolase</keyword>
<dbReference type="Pfam" id="PF03061">
    <property type="entry name" value="4HBT"/>
    <property type="match status" value="1"/>
</dbReference>
<comment type="similarity">
    <text evidence="1">Belongs to the thioesterase PaaI family.</text>
</comment>
<evidence type="ECO:0000256" key="2">
    <source>
        <dbReference type="ARBA" id="ARBA00022801"/>
    </source>
</evidence>
<name>A0ABW5PBE9_9BACL</name>
<proteinExistence type="inferred from homology"/>
<dbReference type="NCBIfam" id="TIGR00369">
    <property type="entry name" value="unchar_dom_1"/>
    <property type="match status" value="1"/>
</dbReference>
<keyword evidence="5" id="KW-1185">Reference proteome</keyword>
<dbReference type="SUPFAM" id="SSF54637">
    <property type="entry name" value="Thioesterase/thiol ester dehydrase-isomerase"/>
    <property type="match status" value="1"/>
</dbReference>
<sequence length="157" mass="17553">MNRPPLQDRIAALSERGTGIVEKTVHALEQMKENKYPFLGNFLQIVYEPSDDPETFVCSMPITPDIQNPYRIVYGGVTATLADMAMAWMLEHQLEPGIKFVTVDMNIQYHHAGTGRRLLAEARLVSRARDILQVSCRISNDKGSLVAASTATFMQLT</sequence>
<dbReference type="PANTHER" id="PTHR21660">
    <property type="entry name" value="THIOESTERASE SUPERFAMILY MEMBER-RELATED"/>
    <property type="match status" value="1"/>
</dbReference>
<dbReference type="GO" id="GO:0016787">
    <property type="term" value="F:hydrolase activity"/>
    <property type="evidence" value="ECO:0007669"/>
    <property type="project" value="UniProtKB-KW"/>
</dbReference>
<organism evidence="4 5">
    <name type="scientific">Paenibacillus gansuensis</name>
    <dbReference type="NCBI Taxonomy" id="306542"/>
    <lineage>
        <taxon>Bacteria</taxon>
        <taxon>Bacillati</taxon>
        <taxon>Bacillota</taxon>
        <taxon>Bacilli</taxon>
        <taxon>Bacillales</taxon>
        <taxon>Paenibacillaceae</taxon>
        <taxon>Paenibacillus</taxon>
    </lineage>
</organism>
<evidence type="ECO:0000259" key="3">
    <source>
        <dbReference type="Pfam" id="PF03061"/>
    </source>
</evidence>
<gene>
    <name evidence="4" type="ORF">ACFSUF_08830</name>
</gene>
<evidence type="ECO:0000313" key="4">
    <source>
        <dbReference type="EMBL" id="MFD2612525.1"/>
    </source>
</evidence>
<dbReference type="InterPro" id="IPR029069">
    <property type="entry name" value="HotDog_dom_sf"/>
</dbReference>
<protein>
    <submittedName>
        <fullName evidence="4">PaaI family thioesterase</fullName>
        <ecNumber evidence="4">3.1.2.-</ecNumber>
    </submittedName>
</protein>
<dbReference type="EC" id="3.1.2.-" evidence="4"/>